<dbReference type="Pfam" id="PF02381">
    <property type="entry name" value="MraZ"/>
    <property type="match status" value="2"/>
</dbReference>
<feature type="domain" description="SpoVT-AbrB" evidence="8">
    <location>
        <begin position="76"/>
        <end position="119"/>
    </location>
</feature>
<evidence type="ECO:0000256" key="7">
    <source>
        <dbReference type="HAMAP-Rule" id="MF_01008"/>
    </source>
</evidence>
<dbReference type="GO" id="GO:0051301">
    <property type="term" value="P:cell division"/>
    <property type="evidence" value="ECO:0007669"/>
    <property type="project" value="UniProtKB-KW"/>
</dbReference>
<evidence type="ECO:0000256" key="3">
    <source>
        <dbReference type="ARBA" id="ARBA00022737"/>
    </source>
</evidence>
<dbReference type="AlphaFoldDB" id="A0A1F6FRC3"/>
<dbReference type="GO" id="GO:0009295">
    <property type="term" value="C:nucleoid"/>
    <property type="evidence" value="ECO:0007669"/>
    <property type="project" value="UniProtKB-SubCell"/>
</dbReference>
<dbReference type="EMBL" id="MFMT01000021">
    <property type="protein sequence ID" value="OGG88410.1"/>
    <property type="molecule type" value="Genomic_DNA"/>
</dbReference>
<dbReference type="InterPro" id="IPR020603">
    <property type="entry name" value="MraZ_dom"/>
</dbReference>
<dbReference type="InterPro" id="IPR038619">
    <property type="entry name" value="MraZ_sf"/>
</dbReference>
<dbReference type="InterPro" id="IPR035644">
    <property type="entry name" value="MraZ_C"/>
</dbReference>
<dbReference type="CDD" id="cd16320">
    <property type="entry name" value="MraZ_N"/>
    <property type="match status" value="1"/>
</dbReference>
<evidence type="ECO:0000313" key="9">
    <source>
        <dbReference type="EMBL" id="OGG88410.1"/>
    </source>
</evidence>
<name>A0A1F6FRC3_9BACT</name>
<evidence type="ECO:0000256" key="1">
    <source>
        <dbReference type="ARBA" id="ARBA00013860"/>
    </source>
</evidence>
<keyword evidence="6 7" id="KW-0804">Transcription</keyword>
<dbReference type="NCBIfam" id="TIGR00242">
    <property type="entry name" value="division/cell wall cluster transcriptional repressor MraZ"/>
    <property type="match status" value="1"/>
</dbReference>
<comment type="subunit">
    <text evidence="7">Forms oligomers.</text>
</comment>
<dbReference type="GO" id="GO:0003700">
    <property type="term" value="F:DNA-binding transcription factor activity"/>
    <property type="evidence" value="ECO:0007669"/>
    <property type="project" value="UniProtKB-UniRule"/>
</dbReference>
<sequence>MLIGEYKHTLDPKKRLSVPSKWRKDLGKKIIVTRGLDNCLFVYPQKEWQKITEKIGQLPLGQADTRSFNRFFLSGAVEVEVDSVGRILVPDFLKDFAHLDTKVVLAGIHDRVEIWDEKQWTEYKTQIESQADALAEKLGQIGVL</sequence>
<dbReference type="Gene3D" id="3.40.1550.20">
    <property type="entry name" value="Transcriptional regulator MraZ domain"/>
    <property type="match status" value="1"/>
</dbReference>
<dbReference type="InterPro" id="IPR035642">
    <property type="entry name" value="MraZ_N"/>
</dbReference>
<dbReference type="PROSITE" id="PS51740">
    <property type="entry name" value="SPOVT_ABRB"/>
    <property type="match status" value="2"/>
</dbReference>
<keyword evidence="2 7" id="KW-0963">Cytoplasm</keyword>
<proteinExistence type="inferred from homology"/>
<evidence type="ECO:0000259" key="8">
    <source>
        <dbReference type="PROSITE" id="PS51740"/>
    </source>
</evidence>
<keyword evidence="5 7" id="KW-0238">DNA-binding</keyword>
<keyword evidence="3" id="KW-0677">Repeat</keyword>
<evidence type="ECO:0000256" key="2">
    <source>
        <dbReference type="ARBA" id="ARBA00022490"/>
    </source>
</evidence>
<evidence type="ECO:0000313" key="10">
    <source>
        <dbReference type="Proteomes" id="UP000179230"/>
    </source>
</evidence>
<dbReference type="HAMAP" id="MF_01008">
    <property type="entry name" value="MraZ"/>
    <property type="match status" value="1"/>
</dbReference>
<dbReference type="GO" id="GO:0000976">
    <property type="term" value="F:transcription cis-regulatory region binding"/>
    <property type="evidence" value="ECO:0007669"/>
    <property type="project" value="TreeGrafter"/>
</dbReference>
<protein>
    <recommendedName>
        <fullName evidence="1 7">Transcriptional regulator MraZ</fullName>
    </recommendedName>
</protein>
<dbReference type="GO" id="GO:0005737">
    <property type="term" value="C:cytoplasm"/>
    <property type="evidence" value="ECO:0007669"/>
    <property type="project" value="UniProtKB-UniRule"/>
</dbReference>
<evidence type="ECO:0000256" key="6">
    <source>
        <dbReference type="ARBA" id="ARBA00023163"/>
    </source>
</evidence>
<dbReference type="CDD" id="cd16321">
    <property type="entry name" value="MraZ_C"/>
    <property type="match status" value="1"/>
</dbReference>
<dbReference type="GO" id="GO:2000143">
    <property type="term" value="P:negative regulation of DNA-templated transcription initiation"/>
    <property type="evidence" value="ECO:0007669"/>
    <property type="project" value="TreeGrafter"/>
</dbReference>
<reference evidence="9 10" key="1">
    <citation type="journal article" date="2016" name="Nat. Commun.">
        <title>Thousands of microbial genomes shed light on interconnected biogeochemical processes in an aquifer system.</title>
        <authorList>
            <person name="Anantharaman K."/>
            <person name="Brown C.T."/>
            <person name="Hug L.A."/>
            <person name="Sharon I."/>
            <person name="Castelle C.J."/>
            <person name="Probst A.J."/>
            <person name="Thomas B.C."/>
            <person name="Singh A."/>
            <person name="Wilkins M.J."/>
            <person name="Karaoz U."/>
            <person name="Brodie E.L."/>
            <person name="Williams K.H."/>
            <person name="Hubbard S.S."/>
            <person name="Banfield J.F."/>
        </authorList>
    </citation>
    <scope>NUCLEOTIDE SEQUENCE [LARGE SCALE GENOMIC DNA]</scope>
</reference>
<evidence type="ECO:0000256" key="4">
    <source>
        <dbReference type="ARBA" id="ARBA00023015"/>
    </source>
</evidence>
<accession>A0A1F6FRC3</accession>
<dbReference type="Proteomes" id="UP000179230">
    <property type="component" value="Unassembled WGS sequence"/>
</dbReference>
<keyword evidence="9" id="KW-0132">Cell division</keyword>
<feature type="domain" description="SpoVT-AbrB" evidence="8">
    <location>
        <begin position="5"/>
        <end position="47"/>
    </location>
</feature>
<dbReference type="PANTHER" id="PTHR34701">
    <property type="entry name" value="TRANSCRIPTIONAL REGULATOR MRAZ"/>
    <property type="match status" value="1"/>
</dbReference>
<dbReference type="PANTHER" id="PTHR34701:SF1">
    <property type="entry name" value="TRANSCRIPTIONAL REGULATOR MRAZ"/>
    <property type="match status" value="1"/>
</dbReference>
<dbReference type="InterPro" id="IPR007159">
    <property type="entry name" value="SpoVT-AbrB_dom"/>
</dbReference>
<dbReference type="InterPro" id="IPR037914">
    <property type="entry name" value="SpoVT-AbrB_sf"/>
</dbReference>
<evidence type="ECO:0000256" key="5">
    <source>
        <dbReference type="ARBA" id="ARBA00023125"/>
    </source>
</evidence>
<dbReference type="InterPro" id="IPR003444">
    <property type="entry name" value="MraZ"/>
</dbReference>
<comment type="similarity">
    <text evidence="7">Belongs to the MraZ family.</text>
</comment>
<organism evidence="9 10">
    <name type="scientific">Candidatus Kaiserbacteria bacterium RIFOXYD1_FULL_42_15</name>
    <dbReference type="NCBI Taxonomy" id="1798532"/>
    <lineage>
        <taxon>Bacteria</taxon>
        <taxon>Candidatus Kaiseribacteriota</taxon>
    </lineage>
</organism>
<dbReference type="SUPFAM" id="SSF89447">
    <property type="entry name" value="AbrB/MazE/MraZ-like"/>
    <property type="match status" value="1"/>
</dbReference>
<gene>
    <name evidence="7" type="primary">mraZ</name>
    <name evidence="9" type="ORF">A2592_01185</name>
</gene>
<comment type="subcellular location">
    <subcellularLocation>
        <location evidence="7">Cytoplasm</location>
        <location evidence="7">Nucleoid</location>
    </subcellularLocation>
</comment>
<comment type="caution">
    <text evidence="9">The sequence shown here is derived from an EMBL/GenBank/DDBJ whole genome shotgun (WGS) entry which is preliminary data.</text>
</comment>
<keyword evidence="4 7" id="KW-0805">Transcription regulation</keyword>
<keyword evidence="9" id="KW-0131">Cell cycle</keyword>